<dbReference type="EnsemblMetazoa" id="GMOY003004-RA">
    <property type="protein sequence ID" value="GMOY003004-PA"/>
    <property type="gene ID" value="GMOY003004"/>
</dbReference>
<name>A0A1B0FGZ1_GLOMM</name>
<dbReference type="EMBL" id="CCAG010019988">
    <property type="status" value="NOT_ANNOTATED_CDS"/>
    <property type="molecule type" value="Genomic_DNA"/>
</dbReference>
<evidence type="ECO:0000256" key="1">
    <source>
        <dbReference type="SAM" id="MobiDB-lite"/>
    </source>
</evidence>
<sequence>MVELLWKFYNRMDDAFKSLKHADYKDKHHMGQASNASNSPSPPESPSTPFNAGPGGAGNKAENSVGVDVNFIAYTAAGTVATVFACLTKSSRTD</sequence>
<feature type="region of interest" description="Disordered" evidence="1">
    <location>
        <begin position="27"/>
        <end position="61"/>
    </location>
</feature>
<dbReference type="VEuPathDB" id="VectorBase:GMOY003004"/>
<keyword evidence="3" id="KW-1185">Reference proteome</keyword>
<dbReference type="Proteomes" id="UP000092444">
    <property type="component" value="Unassembled WGS sequence"/>
</dbReference>
<accession>A0A1B0FGZ1</accession>
<evidence type="ECO:0000313" key="2">
    <source>
        <dbReference type="EnsemblMetazoa" id="GMOY003004-PA"/>
    </source>
</evidence>
<reference evidence="2" key="1">
    <citation type="submission" date="2020-05" db="UniProtKB">
        <authorList>
            <consortium name="EnsemblMetazoa"/>
        </authorList>
    </citation>
    <scope>IDENTIFICATION</scope>
    <source>
        <strain evidence="2">Yale</strain>
    </source>
</reference>
<dbReference type="AlphaFoldDB" id="A0A1B0FGZ1"/>
<evidence type="ECO:0000313" key="3">
    <source>
        <dbReference type="Proteomes" id="UP000092444"/>
    </source>
</evidence>
<proteinExistence type="predicted"/>
<protein>
    <submittedName>
        <fullName evidence="2">Uncharacterized protein</fullName>
    </submittedName>
</protein>
<organism evidence="2 3">
    <name type="scientific">Glossina morsitans morsitans</name>
    <name type="common">Savannah tsetse fly</name>
    <dbReference type="NCBI Taxonomy" id="37546"/>
    <lineage>
        <taxon>Eukaryota</taxon>
        <taxon>Metazoa</taxon>
        <taxon>Ecdysozoa</taxon>
        <taxon>Arthropoda</taxon>
        <taxon>Hexapoda</taxon>
        <taxon>Insecta</taxon>
        <taxon>Pterygota</taxon>
        <taxon>Neoptera</taxon>
        <taxon>Endopterygota</taxon>
        <taxon>Diptera</taxon>
        <taxon>Brachycera</taxon>
        <taxon>Muscomorpha</taxon>
        <taxon>Hippoboscoidea</taxon>
        <taxon>Glossinidae</taxon>
        <taxon>Glossina</taxon>
    </lineage>
</organism>